<evidence type="ECO:0000256" key="1">
    <source>
        <dbReference type="ARBA" id="ARBA00004370"/>
    </source>
</evidence>
<name>A0A2Y8ZPJ9_9MICO</name>
<dbReference type="NCBIfam" id="NF009967">
    <property type="entry name" value="PRK13430.1"/>
    <property type="match status" value="1"/>
</dbReference>
<keyword evidence="10" id="KW-1185">Reference proteome</keyword>
<keyword evidence="5 8" id="KW-0472">Membrane</keyword>
<evidence type="ECO:0000256" key="5">
    <source>
        <dbReference type="ARBA" id="ARBA00023136"/>
    </source>
</evidence>
<dbReference type="OrthoDB" id="5242917at2"/>
<proteinExistence type="inferred from homology"/>
<dbReference type="InterPro" id="IPR020781">
    <property type="entry name" value="ATPase_OSCP/d_CS"/>
</dbReference>
<dbReference type="SUPFAM" id="SSF47928">
    <property type="entry name" value="N-terminal domain of the delta subunit of the F1F0-ATP synthase"/>
    <property type="match status" value="1"/>
</dbReference>
<keyword evidence="4 8" id="KW-0406">Ion transport</keyword>
<dbReference type="PANTHER" id="PTHR11910">
    <property type="entry name" value="ATP SYNTHASE DELTA CHAIN"/>
    <property type="match status" value="1"/>
</dbReference>
<keyword evidence="6 8" id="KW-0139">CF(1)</keyword>
<gene>
    <name evidence="8" type="primary">atpH</name>
    <name evidence="9" type="ORF">SAMN04489750_0570</name>
</gene>
<protein>
    <recommendedName>
        <fullName evidence="8">ATP synthase subunit delta</fullName>
    </recommendedName>
    <alternativeName>
        <fullName evidence="8">ATP synthase F(1) sector subunit delta</fullName>
    </alternativeName>
    <alternativeName>
        <fullName evidence="8">F-type ATPase subunit delta</fullName>
        <shortName evidence="8">F-ATPase subunit delta</shortName>
    </alternativeName>
</protein>
<evidence type="ECO:0000256" key="7">
    <source>
        <dbReference type="ARBA" id="ARBA00023310"/>
    </source>
</evidence>
<dbReference type="InterPro" id="IPR000711">
    <property type="entry name" value="ATPase_OSCP/dsu"/>
</dbReference>
<dbReference type="PRINTS" id="PR00125">
    <property type="entry name" value="ATPASEDELTA"/>
</dbReference>
<dbReference type="Gene3D" id="1.10.520.20">
    <property type="entry name" value="N-terminal domain of the delta subunit of the F1F0-ATP synthase"/>
    <property type="match status" value="1"/>
</dbReference>
<dbReference type="GO" id="GO:0045259">
    <property type="term" value="C:proton-transporting ATP synthase complex"/>
    <property type="evidence" value="ECO:0007669"/>
    <property type="project" value="UniProtKB-KW"/>
</dbReference>
<evidence type="ECO:0000256" key="3">
    <source>
        <dbReference type="ARBA" id="ARBA00022781"/>
    </source>
</evidence>
<evidence type="ECO:0000313" key="10">
    <source>
        <dbReference type="Proteomes" id="UP000250028"/>
    </source>
</evidence>
<accession>A0A2Y8ZPJ9</accession>
<comment type="similarity">
    <text evidence="8">Belongs to the ATPase delta chain family.</text>
</comment>
<keyword evidence="3 8" id="KW-0375">Hydrogen ion transport</keyword>
<evidence type="ECO:0000256" key="6">
    <source>
        <dbReference type="ARBA" id="ARBA00023196"/>
    </source>
</evidence>
<keyword evidence="8" id="KW-1003">Cell membrane</keyword>
<dbReference type="PROSITE" id="PS00389">
    <property type="entry name" value="ATPASE_DELTA"/>
    <property type="match status" value="1"/>
</dbReference>
<sequence>MLGSSRDALVAGRTVLRQQLSAGADPAGVGGELFAVANLLDDSHSLRRALADPSRGESGKQELADGLLRGKVSDGTIAVVNSLVGSRWSTEGDLVDATEQLAVESVLVGAERDGSLDRVEDELFRVERVVSGSPELQNALADPQRSSADKAGLLRGLLEGKAAGQTIELVSQAVSHPRGQRLVRVLTGYGEIASRLREQLTATVTSAFPLDDALQQRLSQALAQVYGRSVRTDLVVDPAVVGGLRIQVGDEIIDGTILSRLSQAQRLLAG</sequence>
<keyword evidence="7 8" id="KW-0066">ATP synthesis</keyword>
<dbReference type="InterPro" id="IPR026015">
    <property type="entry name" value="ATP_synth_OSCP/delta_N_sf"/>
</dbReference>
<keyword evidence="2 8" id="KW-0813">Transport</keyword>
<comment type="function">
    <text evidence="8">This protein is part of the stalk that links CF(0) to CF(1). It either transmits conformational changes from CF(0) to CF(1) or is implicated in proton conduction.</text>
</comment>
<dbReference type="Proteomes" id="UP000250028">
    <property type="component" value="Unassembled WGS sequence"/>
</dbReference>
<dbReference type="RefSeq" id="WP_109684013.1">
    <property type="nucleotide sequence ID" value="NZ_QGDN01000001.1"/>
</dbReference>
<dbReference type="Pfam" id="PF00213">
    <property type="entry name" value="OSCP"/>
    <property type="match status" value="1"/>
</dbReference>
<dbReference type="AlphaFoldDB" id="A0A2Y8ZPJ9"/>
<dbReference type="EMBL" id="UESZ01000001">
    <property type="protein sequence ID" value="SSA33296.1"/>
    <property type="molecule type" value="Genomic_DNA"/>
</dbReference>
<evidence type="ECO:0000256" key="4">
    <source>
        <dbReference type="ARBA" id="ARBA00023065"/>
    </source>
</evidence>
<evidence type="ECO:0000313" key="9">
    <source>
        <dbReference type="EMBL" id="SSA33296.1"/>
    </source>
</evidence>
<comment type="subcellular location">
    <subcellularLocation>
        <location evidence="8">Cell membrane</location>
        <topology evidence="8">Peripheral membrane protein</topology>
    </subcellularLocation>
    <subcellularLocation>
        <location evidence="1">Membrane</location>
    </subcellularLocation>
</comment>
<reference evidence="10" key="1">
    <citation type="submission" date="2016-10" db="EMBL/GenBank/DDBJ databases">
        <authorList>
            <person name="Varghese N."/>
            <person name="Submissions S."/>
        </authorList>
    </citation>
    <scope>NUCLEOTIDE SEQUENCE [LARGE SCALE GENOMIC DNA]</scope>
    <source>
        <strain evidence="10">DSM 22951</strain>
    </source>
</reference>
<dbReference type="NCBIfam" id="TIGR01145">
    <property type="entry name" value="ATP_synt_delta"/>
    <property type="match status" value="1"/>
</dbReference>
<evidence type="ECO:0000256" key="8">
    <source>
        <dbReference type="HAMAP-Rule" id="MF_01416"/>
    </source>
</evidence>
<organism evidence="9 10">
    <name type="scientific">Branchiibius hedensis</name>
    <dbReference type="NCBI Taxonomy" id="672460"/>
    <lineage>
        <taxon>Bacteria</taxon>
        <taxon>Bacillati</taxon>
        <taxon>Actinomycetota</taxon>
        <taxon>Actinomycetes</taxon>
        <taxon>Micrococcales</taxon>
        <taxon>Dermacoccaceae</taxon>
        <taxon>Branchiibius</taxon>
    </lineage>
</organism>
<comment type="function">
    <text evidence="8">F(1)F(0) ATP synthase produces ATP from ADP in the presence of a proton or sodium gradient. F-type ATPases consist of two structural domains, F(1) containing the extramembraneous catalytic core and F(0) containing the membrane proton channel, linked together by a central stalk and a peripheral stalk. During catalysis, ATP synthesis in the catalytic domain of F(1) is coupled via a rotary mechanism of the central stalk subunits to proton translocation.</text>
</comment>
<dbReference type="GO" id="GO:0005886">
    <property type="term" value="C:plasma membrane"/>
    <property type="evidence" value="ECO:0007669"/>
    <property type="project" value="UniProtKB-SubCell"/>
</dbReference>
<dbReference type="GO" id="GO:0046933">
    <property type="term" value="F:proton-transporting ATP synthase activity, rotational mechanism"/>
    <property type="evidence" value="ECO:0007669"/>
    <property type="project" value="UniProtKB-UniRule"/>
</dbReference>
<dbReference type="HAMAP" id="MF_01416">
    <property type="entry name" value="ATP_synth_delta_bact"/>
    <property type="match status" value="1"/>
</dbReference>
<evidence type="ECO:0000256" key="2">
    <source>
        <dbReference type="ARBA" id="ARBA00022448"/>
    </source>
</evidence>